<accession>A0A432YBD9</accession>
<keyword evidence="6 11" id="KW-0548">Nucleotidyltransferase</keyword>
<dbReference type="UniPathway" id="UPA00253">
    <property type="reaction ID" value="UER00332"/>
</dbReference>
<evidence type="ECO:0000256" key="4">
    <source>
        <dbReference type="ARBA" id="ARBA00022642"/>
    </source>
</evidence>
<dbReference type="EC" id="2.7.7.18" evidence="11"/>
<evidence type="ECO:0000256" key="11">
    <source>
        <dbReference type="HAMAP-Rule" id="MF_00244"/>
    </source>
</evidence>
<comment type="catalytic activity">
    <reaction evidence="10 11">
        <text>nicotinate beta-D-ribonucleotide + ATP + H(+) = deamido-NAD(+) + diphosphate</text>
        <dbReference type="Rhea" id="RHEA:22860"/>
        <dbReference type="ChEBI" id="CHEBI:15378"/>
        <dbReference type="ChEBI" id="CHEBI:30616"/>
        <dbReference type="ChEBI" id="CHEBI:33019"/>
        <dbReference type="ChEBI" id="CHEBI:57502"/>
        <dbReference type="ChEBI" id="CHEBI:58437"/>
        <dbReference type="EC" id="2.7.7.18"/>
    </reaction>
</comment>
<comment type="caution">
    <text evidence="13">The sequence shown here is derived from an EMBL/GenBank/DDBJ whole genome shotgun (WGS) entry which is preliminary data.</text>
</comment>
<dbReference type="GO" id="GO:0009435">
    <property type="term" value="P:NAD+ biosynthetic process"/>
    <property type="evidence" value="ECO:0007669"/>
    <property type="project" value="UniProtKB-UniRule"/>
</dbReference>
<dbReference type="SUPFAM" id="SSF52374">
    <property type="entry name" value="Nucleotidylyl transferase"/>
    <property type="match status" value="1"/>
</dbReference>
<evidence type="ECO:0000256" key="7">
    <source>
        <dbReference type="ARBA" id="ARBA00022741"/>
    </source>
</evidence>
<dbReference type="InterPro" id="IPR014729">
    <property type="entry name" value="Rossmann-like_a/b/a_fold"/>
</dbReference>
<name>A0A432YBD9_9GAMM</name>
<reference evidence="14" key="1">
    <citation type="journal article" date="2018" name="Front. Microbiol.">
        <title>Genome-Based Analysis Reveals the Taxonomy and Diversity of the Family Idiomarinaceae.</title>
        <authorList>
            <person name="Liu Y."/>
            <person name="Lai Q."/>
            <person name="Shao Z."/>
        </authorList>
    </citation>
    <scope>NUCLEOTIDE SEQUENCE [LARGE SCALE GENOMIC DNA]</scope>
    <source>
        <strain evidence="14">F23</strain>
    </source>
</reference>
<dbReference type="CDD" id="cd02165">
    <property type="entry name" value="NMNAT"/>
    <property type="match status" value="1"/>
</dbReference>
<evidence type="ECO:0000256" key="8">
    <source>
        <dbReference type="ARBA" id="ARBA00022840"/>
    </source>
</evidence>
<protein>
    <recommendedName>
        <fullName evidence="11">Probable nicotinate-nucleotide adenylyltransferase</fullName>
        <ecNumber evidence="11">2.7.7.18</ecNumber>
    </recommendedName>
    <alternativeName>
        <fullName evidence="11">Deamido-NAD(+) diphosphorylase</fullName>
    </alternativeName>
    <alternativeName>
        <fullName evidence="11">Deamido-NAD(+) pyrophosphorylase</fullName>
    </alternativeName>
    <alternativeName>
        <fullName evidence="11">Nicotinate mononucleotide adenylyltransferase</fullName>
        <shortName evidence="11">NaMN adenylyltransferase</shortName>
    </alternativeName>
</protein>
<evidence type="ECO:0000256" key="10">
    <source>
        <dbReference type="ARBA" id="ARBA00048721"/>
    </source>
</evidence>
<keyword evidence="9 11" id="KW-0520">NAD</keyword>
<evidence type="ECO:0000256" key="3">
    <source>
        <dbReference type="ARBA" id="ARBA00009014"/>
    </source>
</evidence>
<dbReference type="NCBIfam" id="NF000839">
    <property type="entry name" value="PRK00071.1-1"/>
    <property type="match status" value="1"/>
</dbReference>
<evidence type="ECO:0000313" key="14">
    <source>
        <dbReference type="Proteomes" id="UP000287330"/>
    </source>
</evidence>
<keyword evidence="8 11" id="KW-0067">ATP-binding</keyword>
<dbReference type="Gene3D" id="3.40.50.620">
    <property type="entry name" value="HUPs"/>
    <property type="match status" value="1"/>
</dbReference>
<dbReference type="GO" id="GO:0004515">
    <property type="term" value="F:nicotinate-nucleotide adenylyltransferase activity"/>
    <property type="evidence" value="ECO:0007669"/>
    <property type="project" value="UniProtKB-UniRule"/>
</dbReference>
<dbReference type="EMBL" id="PIPV01000001">
    <property type="protein sequence ID" value="RUO58231.1"/>
    <property type="molecule type" value="Genomic_DNA"/>
</dbReference>
<sequence>MLRAIFGGTFDPIHRGHLNAARDLIEKLNHVTIHLMPNAVPPHRPQPRADGAHRLAMIKCAIEQQPQLCAEPFELNQASPSYTAKTLAAMQHVYPNDRLAFVMGMDSLLSFDQWYEWRDILATAHLIVLPRPGYQLSDANATIAQLLNERKVTSPSELNDASCGRIYIADTTLTDVSSTAVRDALASGSDTEIPAAVMAYIKHHDLYSSPL</sequence>
<feature type="domain" description="Cytidyltransferase-like" evidence="12">
    <location>
        <begin position="5"/>
        <end position="183"/>
    </location>
</feature>
<comment type="function">
    <text evidence="1 11">Catalyzes the reversible adenylation of nicotinate mononucleotide (NaMN) to nicotinic acid adenine dinucleotide (NaAD).</text>
</comment>
<dbReference type="PANTHER" id="PTHR39321:SF3">
    <property type="entry name" value="PHOSPHOPANTETHEINE ADENYLYLTRANSFERASE"/>
    <property type="match status" value="1"/>
</dbReference>
<keyword evidence="7 11" id="KW-0547">Nucleotide-binding</keyword>
<gene>
    <name evidence="11" type="primary">nadD</name>
    <name evidence="13" type="ORF">CWE25_01145</name>
</gene>
<keyword evidence="14" id="KW-1185">Reference proteome</keyword>
<keyword evidence="4 11" id="KW-0662">Pyridine nucleotide biosynthesis</keyword>
<dbReference type="PANTHER" id="PTHR39321">
    <property type="entry name" value="NICOTINATE-NUCLEOTIDE ADENYLYLTRANSFERASE-RELATED"/>
    <property type="match status" value="1"/>
</dbReference>
<dbReference type="GO" id="GO:0005524">
    <property type="term" value="F:ATP binding"/>
    <property type="evidence" value="ECO:0007669"/>
    <property type="project" value="UniProtKB-KW"/>
</dbReference>
<evidence type="ECO:0000256" key="2">
    <source>
        <dbReference type="ARBA" id="ARBA00005019"/>
    </source>
</evidence>
<dbReference type="InterPro" id="IPR005248">
    <property type="entry name" value="NadD/NMNAT"/>
</dbReference>
<evidence type="ECO:0000256" key="6">
    <source>
        <dbReference type="ARBA" id="ARBA00022695"/>
    </source>
</evidence>
<evidence type="ECO:0000259" key="12">
    <source>
        <dbReference type="Pfam" id="PF01467"/>
    </source>
</evidence>
<keyword evidence="5 11" id="KW-0808">Transferase</keyword>
<dbReference type="AlphaFoldDB" id="A0A432YBD9"/>
<dbReference type="OrthoDB" id="5295945at2"/>
<dbReference type="NCBIfam" id="TIGR00125">
    <property type="entry name" value="cyt_tran_rel"/>
    <property type="match status" value="1"/>
</dbReference>
<dbReference type="HAMAP" id="MF_00244">
    <property type="entry name" value="NaMN_adenylyltr"/>
    <property type="match status" value="1"/>
</dbReference>
<dbReference type="Pfam" id="PF01467">
    <property type="entry name" value="CTP_transf_like"/>
    <property type="match status" value="1"/>
</dbReference>
<evidence type="ECO:0000256" key="5">
    <source>
        <dbReference type="ARBA" id="ARBA00022679"/>
    </source>
</evidence>
<dbReference type="InterPro" id="IPR004821">
    <property type="entry name" value="Cyt_trans-like"/>
</dbReference>
<dbReference type="Proteomes" id="UP000287330">
    <property type="component" value="Unassembled WGS sequence"/>
</dbReference>
<comment type="pathway">
    <text evidence="2 11">Cofactor biosynthesis; NAD(+) biosynthesis; deamido-NAD(+) from nicotinate D-ribonucleotide: step 1/1.</text>
</comment>
<evidence type="ECO:0000256" key="1">
    <source>
        <dbReference type="ARBA" id="ARBA00002324"/>
    </source>
</evidence>
<evidence type="ECO:0000313" key="13">
    <source>
        <dbReference type="EMBL" id="RUO58231.1"/>
    </source>
</evidence>
<dbReference type="NCBIfam" id="TIGR00482">
    <property type="entry name" value="nicotinate (nicotinamide) nucleotide adenylyltransferase"/>
    <property type="match status" value="1"/>
</dbReference>
<organism evidence="13 14">
    <name type="scientific">Idiomarina fontislapidosi</name>
    <dbReference type="NCBI Taxonomy" id="263723"/>
    <lineage>
        <taxon>Bacteria</taxon>
        <taxon>Pseudomonadati</taxon>
        <taxon>Pseudomonadota</taxon>
        <taxon>Gammaproteobacteria</taxon>
        <taxon>Alteromonadales</taxon>
        <taxon>Idiomarinaceae</taxon>
        <taxon>Idiomarina</taxon>
    </lineage>
</organism>
<comment type="similarity">
    <text evidence="3 11">Belongs to the NadD family.</text>
</comment>
<proteinExistence type="inferred from homology"/>
<dbReference type="RefSeq" id="WP_110572334.1">
    <property type="nucleotide sequence ID" value="NZ_PIPV01000001.1"/>
</dbReference>
<evidence type="ECO:0000256" key="9">
    <source>
        <dbReference type="ARBA" id="ARBA00023027"/>
    </source>
</evidence>